<accession>A0A3S0W505</accession>
<dbReference type="GO" id="GO:0051537">
    <property type="term" value="F:2 iron, 2 sulfur cluster binding"/>
    <property type="evidence" value="ECO:0007669"/>
    <property type="project" value="UniProtKB-KW"/>
</dbReference>
<evidence type="ECO:0000256" key="1">
    <source>
        <dbReference type="ARBA" id="ARBA00022714"/>
    </source>
</evidence>
<dbReference type="GO" id="GO:0016705">
    <property type="term" value="F:oxidoreductase activity, acting on paired donors, with incorporation or reduction of molecular oxygen"/>
    <property type="evidence" value="ECO:0007669"/>
    <property type="project" value="UniProtKB-ARBA"/>
</dbReference>
<sequence>MKKHIVATVEEIPAGEKKFISVNGKSICVFNVNGEFYALRNSCPHQGAELCKGSVGGMTVYNGSSSEGFDVSFVKKGEVLRCPWHGWEFDIKTGKSIVDPKRCLVKSYDVTVEESDVEMINAQVETYLVTIKSNYVLVHV</sequence>
<gene>
    <name evidence="6" type="ORF">ELQ35_01155</name>
</gene>
<keyword evidence="2" id="KW-0479">Metal-binding</keyword>
<organism evidence="6 7">
    <name type="scientific">Peribacillus cavernae</name>
    <dbReference type="NCBI Taxonomy" id="1674310"/>
    <lineage>
        <taxon>Bacteria</taxon>
        <taxon>Bacillati</taxon>
        <taxon>Bacillota</taxon>
        <taxon>Bacilli</taxon>
        <taxon>Bacillales</taxon>
        <taxon>Bacillaceae</taxon>
        <taxon>Peribacillus</taxon>
    </lineage>
</organism>
<evidence type="ECO:0000313" key="6">
    <source>
        <dbReference type="EMBL" id="RUQ32725.1"/>
    </source>
</evidence>
<evidence type="ECO:0000256" key="4">
    <source>
        <dbReference type="ARBA" id="ARBA00023014"/>
    </source>
</evidence>
<keyword evidence="4" id="KW-0411">Iron-sulfur</keyword>
<dbReference type="PROSITE" id="PS51296">
    <property type="entry name" value="RIESKE"/>
    <property type="match status" value="1"/>
</dbReference>
<evidence type="ECO:0000256" key="3">
    <source>
        <dbReference type="ARBA" id="ARBA00023004"/>
    </source>
</evidence>
<dbReference type="PANTHER" id="PTHR21496:SF23">
    <property type="entry name" value="3-PHENYLPROPIONATE_CINNAMIC ACID DIOXYGENASE FERREDOXIN SUBUNIT"/>
    <property type="match status" value="1"/>
</dbReference>
<dbReference type="Proteomes" id="UP000267430">
    <property type="component" value="Unassembled WGS sequence"/>
</dbReference>
<dbReference type="Pfam" id="PF00355">
    <property type="entry name" value="Rieske"/>
    <property type="match status" value="1"/>
</dbReference>
<dbReference type="InterPro" id="IPR017941">
    <property type="entry name" value="Rieske_2Fe-2S"/>
</dbReference>
<dbReference type="AlphaFoldDB" id="A0A3S0W505"/>
<protein>
    <submittedName>
        <fullName evidence="6">Rieske (2Fe-2S) protein</fullName>
    </submittedName>
</protein>
<dbReference type="GO" id="GO:0046872">
    <property type="term" value="F:metal ion binding"/>
    <property type="evidence" value="ECO:0007669"/>
    <property type="project" value="UniProtKB-KW"/>
</dbReference>
<dbReference type="GO" id="GO:0004497">
    <property type="term" value="F:monooxygenase activity"/>
    <property type="evidence" value="ECO:0007669"/>
    <property type="project" value="UniProtKB-ARBA"/>
</dbReference>
<dbReference type="EMBL" id="RYZZ01000001">
    <property type="protein sequence ID" value="RUQ32725.1"/>
    <property type="molecule type" value="Genomic_DNA"/>
</dbReference>
<keyword evidence="3" id="KW-0408">Iron</keyword>
<dbReference type="InterPro" id="IPR036922">
    <property type="entry name" value="Rieske_2Fe-2S_sf"/>
</dbReference>
<dbReference type="Gene3D" id="2.102.10.10">
    <property type="entry name" value="Rieske [2Fe-2S] iron-sulphur domain"/>
    <property type="match status" value="1"/>
</dbReference>
<evidence type="ECO:0000313" key="7">
    <source>
        <dbReference type="Proteomes" id="UP000267430"/>
    </source>
</evidence>
<reference evidence="6 7" key="1">
    <citation type="submission" date="2018-12" db="EMBL/GenBank/DDBJ databases">
        <title>Bacillus chawlae sp. nov., Bacillus glennii sp. nov., and Bacillus saganii sp. nov. Isolated from the Vehicle Assembly Building at Kennedy Space Center where the Viking Spacecraft were Assembled.</title>
        <authorList>
            <person name="Seuylemezian A."/>
            <person name="Vaishampayan P."/>
        </authorList>
    </citation>
    <scope>NUCLEOTIDE SEQUENCE [LARGE SCALE GENOMIC DNA]</scope>
    <source>
        <strain evidence="6 7">L5</strain>
    </source>
</reference>
<name>A0A3S0W505_9BACI</name>
<comment type="caution">
    <text evidence="6">The sequence shown here is derived from an EMBL/GenBank/DDBJ whole genome shotgun (WGS) entry which is preliminary data.</text>
</comment>
<feature type="domain" description="Rieske" evidence="5">
    <location>
        <begin position="4"/>
        <end position="119"/>
    </location>
</feature>
<evidence type="ECO:0000259" key="5">
    <source>
        <dbReference type="PROSITE" id="PS51296"/>
    </source>
</evidence>
<dbReference type="OrthoDB" id="9795104at2"/>
<keyword evidence="7" id="KW-1185">Reference proteome</keyword>
<dbReference type="RefSeq" id="WP_126863016.1">
    <property type="nucleotide sequence ID" value="NZ_JAUSTX010000003.1"/>
</dbReference>
<dbReference type="PANTHER" id="PTHR21496">
    <property type="entry name" value="FERREDOXIN-RELATED"/>
    <property type="match status" value="1"/>
</dbReference>
<dbReference type="SUPFAM" id="SSF50022">
    <property type="entry name" value="ISP domain"/>
    <property type="match status" value="1"/>
</dbReference>
<keyword evidence="1" id="KW-0001">2Fe-2S</keyword>
<evidence type="ECO:0000256" key="2">
    <source>
        <dbReference type="ARBA" id="ARBA00022723"/>
    </source>
</evidence>
<proteinExistence type="predicted"/>